<comment type="caution">
    <text evidence="2">The sequence shown here is derived from an EMBL/GenBank/DDBJ whole genome shotgun (WGS) entry which is preliminary data.</text>
</comment>
<dbReference type="EMBL" id="JAUGZK010000027">
    <property type="protein sequence ID" value="MEE2026106.1"/>
    <property type="molecule type" value="Genomic_DNA"/>
</dbReference>
<feature type="domain" description="Endonuclease GajA/Old nuclease/RecF-like AAA" evidence="1">
    <location>
        <begin position="1"/>
        <end position="73"/>
    </location>
</feature>
<dbReference type="Proteomes" id="UP001339167">
    <property type="component" value="Unassembled WGS sequence"/>
</dbReference>
<protein>
    <submittedName>
        <fullName evidence="2">AAA family ATPase</fullName>
    </submittedName>
</protein>
<reference evidence="2 3" key="1">
    <citation type="submission" date="2023-06" db="EMBL/GenBank/DDBJ databases">
        <title>Alkalimonas sp., MEB004 an alkaliphilic bacterium isolated from Lonar Lake, India.</title>
        <authorList>
            <person name="Joshi A."/>
            <person name="Thite S."/>
        </authorList>
    </citation>
    <scope>NUCLEOTIDE SEQUENCE [LARGE SCALE GENOMIC DNA]</scope>
    <source>
        <strain evidence="2 3">MEB004</strain>
    </source>
</reference>
<keyword evidence="3" id="KW-1185">Reference proteome</keyword>
<dbReference type="RefSeq" id="WP_330089399.1">
    <property type="nucleotide sequence ID" value="NZ_JAUGZK010000027.1"/>
</dbReference>
<dbReference type="InterPro" id="IPR027417">
    <property type="entry name" value="P-loop_NTPase"/>
</dbReference>
<proteinExistence type="predicted"/>
<evidence type="ECO:0000313" key="3">
    <source>
        <dbReference type="Proteomes" id="UP001339167"/>
    </source>
</evidence>
<dbReference type="SUPFAM" id="SSF52540">
    <property type="entry name" value="P-loop containing nucleoside triphosphate hydrolases"/>
    <property type="match status" value="1"/>
</dbReference>
<organism evidence="2 3">
    <name type="scientific">Alkalimonas mucilaginosa</name>
    <dbReference type="NCBI Taxonomy" id="3057676"/>
    <lineage>
        <taxon>Bacteria</taxon>
        <taxon>Pseudomonadati</taxon>
        <taxon>Pseudomonadota</taxon>
        <taxon>Gammaproteobacteria</taxon>
        <taxon>Alkalimonas</taxon>
    </lineage>
</organism>
<dbReference type="InterPro" id="IPR041685">
    <property type="entry name" value="AAA_GajA/Old/RecF-like"/>
</dbReference>
<evidence type="ECO:0000313" key="2">
    <source>
        <dbReference type="EMBL" id="MEE2026106.1"/>
    </source>
</evidence>
<dbReference type="Gene3D" id="3.40.50.300">
    <property type="entry name" value="P-loop containing nucleotide triphosphate hydrolases"/>
    <property type="match status" value="1"/>
</dbReference>
<evidence type="ECO:0000259" key="1">
    <source>
        <dbReference type="Pfam" id="PF13175"/>
    </source>
</evidence>
<dbReference type="PANTHER" id="PTHR43581">
    <property type="entry name" value="ATP/GTP PHOSPHATASE"/>
    <property type="match status" value="1"/>
</dbReference>
<dbReference type="InterPro" id="IPR051396">
    <property type="entry name" value="Bact_Antivir_Def_Nuclease"/>
</dbReference>
<dbReference type="PANTHER" id="PTHR43581:SF2">
    <property type="entry name" value="EXCINUCLEASE ATPASE SUBUNIT"/>
    <property type="match status" value="1"/>
</dbReference>
<name>A0ABU7JKY6_9GAMM</name>
<gene>
    <name evidence="2" type="ORF">QWF21_17865</name>
</gene>
<sequence>MQIKSITIQNFKGIRRKAVIPLAPVTMLFGANSSGKSSILHALVYLYELSVIKNVDPEYSSVTGEHVYLGGFAELINCKDHTKVITHGVSFYLGFDQ</sequence>
<accession>A0ABU7JKY6</accession>
<dbReference type="Pfam" id="PF13175">
    <property type="entry name" value="AAA_15"/>
    <property type="match status" value="1"/>
</dbReference>